<reference evidence="2 3" key="1">
    <citation type="submission" date="2023-08" db="EMBL/GenBank/DDBJ databases">
        <title>New molecular markers tilS and rpoB for phylogenetic and monitoring studies of the genus Thiothrix biodiversity.</title>
        <authorList>
            <person name="Ravin N.V."/>
            <person name="Smolyakov D."/>
            <person name="Markov N.D."/>
            <person name="Beletsky A.V."/>
            <person name="Mardanov A.V."/>
            <person name="Rudenko T.S."/>
            <person name="Grabovich M.Y."/>
        </authorList>
    </citation>
    <scope>NUCLEOTIDE SEQUENCE [LARGE SCALE GENOMIC DNA]</scope>
    <source>
        <strain evidence="2 3">MK1</strain>
    </source>
</reference>
<name>A0ABY9MLX3_9GAMM</name>
<dbReference type="Pfam" id="PF01370">
    <property type="entry name" value="Epimerase"/>
    <property type="match status" value="1"/>
</dbReference>
<sequence>MNILLTGASGFIGGHIRRALENAGHTVTPATRQHGFDFSQMLAAADWLPHLQGVDAVINSVGIIAETRGQTFATLHHHAPTALFRACVMAGTPRVVQISALGADEQAFTPYQLSKKAADDVLRALPLAWFVLRPSLVYGEGGASMAMFQRMARLPVISLVGDGQYRVQPVHVSDVVATVLQALQATPAHRTLDVVGAYPLAFVDWLQTLRLEQGKKNAVTLPVPFALMMAIAHWGRFVMPLLHPDNLRILQRGNVANVQPLAAFLGRMPLSVEEGLCSI</sequence>
<dbReference type="InterPro" id="IPR051207">
    <property type="entry name" value="ComplexI_NDUFA9_subunit"/>
</dbReference>
<gene>
    <name evidence="2" type="ORF">RCF98_10150</name>
</gene>
<dbReference type="PANTHER" id="PTHR12126">
    <property type="entry name" value="NADH-UBIQUINONE OXIDOREDUCTASE 39 KDA SUBUNIT-RELATED"/>
    <property type="match status" value="1"/>
</dbReference>
<keyword evidence="3" id="KW-1185">Reference proteome</keyword>
<dbReference type="RefSeq" id="WP_308893558.1">
    <property type="nucleotide sequence ID" value="NZ_CP133218.1"/>
</dbReference>
<protein>
    <submittedName>
        <fullName evidence="2">NAD-dependent epimerase/dehydratase family protein</fullName>
    </submittedName>
</protein>
<proteinExistence type="predicted"/>
<organism evidence="2 3">
    <name type="scientific">Thiothrix lacustris</name>
    <dbReference type="NCBI Taxonomy" id="525917"/>
    <lineage>
        <taxon>Bacteria</taxon>
        <taxon>Pseudomonadati</taxon>
        <taxon>Pseudomonadota</taxon>
        <taxon>Gammaproteobacteria</taxon>
        <taxon>Thiotrichales</taxon>
        <taxon>Thiotrichaceae</taxon>
        <taxon>Thiothrix</taxon>
    </lineage>
</organism>
<dbReference type="SUPFAM" id="SSF51735">
    <property type="entry name" value="NAD(P)-binding Rossmann-fold domains"/>
    <property type="match status" value="1"/>
</dbReference>
<evidence type="ECO:0000259" key="1">
    <source>
        <dbReference type="Pfam" id="PF01370"/>
    </source>
</evidence>
<feature type="domain" description="NAD-dependent epimerase/dehydratase" evidence="1">
    <location>
        <begin position="3"/>
        <end position="185"/>
    </location>
</feature>
<dbReference type="Proteomes" id="UP001236657">
    <property type="component" value="Chromosome"/>
</dbReference>
<dbReference type="PANTHER" id="PTHR12126:SF11">
    <property type="entry name" value="NADH DEHYDROGENASE [UBIQUINONE] 1 ALPHA SUBCOMPLEX SUBUNIT 9, MITOCHONDRIAL"/>
    <property type="match status" value="1"/>
</dbReference>
<dbReference type="EMBL" id="CP133218">
    <property type="protein sequence ID" value="WML89332.1"/>
    <property type="molecule type" value="Genomic_DNA"/>
</dbReference>
<dbReference type="Gene3D" id="3.40.50.720">
    <property type="entry name" value="NAD(P)-binding Rossmann-like Domain"/>
    <property type="match status" value="1"/>
</dbReference>
<evidence type="ECO:0000313" key="2">
    <source>
        <dbReference type="EMBL" id="WML89332.1"/>
    </source>
</evidence>
<dbReference type="InterPro" id="IPR001509">
    <property type="entry name" value="Epimerase_deHydtase"/>
</dbReference>
<evidence type="ECO:0000313" key="3">
    <source>
        <dbReference type="Proteomes" id="UP001236657"/>
    </source>
</evidence>
<dbReference type="InterPro" id="IPR036291">
    <property type="entry name" value="NAD(P)-bd_dom_sf"/>
</dbReference>
<accession>A0ABY9MLX3</accession>